<gene>
    <name evidence="3" type="ORF">CfE428DRAFT_4168</name>
</gene>
<feature type="transmembrane region" description="Helical" evidence="1">
    <location>
        <begin position="28"/>
        <end position="45"/>
    </location>
</feature>
<dbReference type="AlphaFoldDB" id="B4D5H9"/>
<dbReference type="EMBL" id="ABVL01000013">
    <property type="protein sequence ID" value="EDY18384.1"/>
    <property type="molecule type" value="Genomic_DNA"/>
</dbReference>
<dbReference type="InterPro" id="IPR018704">
    <property type="entry name" value="SecYEG/CpoB_TPR"/>
</dbReference>
<dbReference type="Proteomes" id="UP000005824">
    <property type="component" value="Unassembled WGS sequence"/>
</dbReference>
<accession>B4D5H9</accession>
<evidence type="ECO:0000259" key="2">
    <source>
        <dbReference type="Pfam" id="PF09976"/>
    </source>
</evidence>
<name>B4D5H9_9BACT</name>
<dbReference type="RefSeq" id="WP_006981492.1">
    <property type="nucleotide sequence ID" value="NZ_ABVL01000013.1"/>
</dbReference>
<comment type="caution">
    <text evidence="3">The sequence shown here is derived from an EMBL/GenBank/DDBJ whole genome shotgun (WGS) entry which is preliminary data.</text>
</comment>
<dbReference type="InterPro" id="IPR011990">
    <property type="entry name" value="TPR-like_helical_dom_sf"/>
</dbReference>
<protein>
    <submittedName>
        <fullName evidence="3">Tetratricopeptide TPR_2 repeat protein</fullName>
    </submittedName>
</protein>
<sequence length="205" mass="22482">MPSPTSTPQPAETEFDPLVFWIKHQSKILLLAGLLVVALGGYALSEYIHNKHTAAAEALLANAHSVEDYRKVIADYSGSMPAGDAYLMLAEKLRAEGKLDESSAALHTFIEKYPEHSLISGAWTSLATNLEAQGKLDEALSTYQKVTTTYANSFSAPIALLAQARILAEKGKTEDARRLYEQMLTQFPGNFAAQQAQIELRKLKK</sequence>
<dbReference type="InParanoid" id="B4D5H9"/>
<keyword evidence="1" id="KW-0812">Transmembrane</keyword>
<dbReference type="SUPFAM" id="SSF48452">
    <property type="entry name" value="TPR-like"/>
    <property type="match status" value="1"/>
</dbReference>
<keyword evidence="1" id="KW-1133">Transmembrane helix</keyword>
<dbReference type="InterPro" id="IPR019734">
    <property type="entry name" value="TPR_rpt"/>
</dbReference>
<dbReference type="Gene3D" id="1.25.40.10">
    <property type="entry name" value="Tetratricopeptide repeat domain"/>
    <property type="match status" value="2"/>
</dbReference>
<reference evidence="3 4" key="1">
    <citation type="journal article" date="2011" name="J. Bacteriol.">
        <title>Genome sequence of Chthoniobacter flavus Ellin428, an aerobic heterotrophic soil bacterium.</title>
        <authorList>
            <person name="Kant R."/>
            <person name="van Passel M.W."/>
            <person name="Palva A."/>
            <person name="Lucas S."/>
            <person name="Lapidus A."/>
            <person name="Glavina Del Rio T."/>
            <person name="Dalin E."/>
            <person name="Tice H."/>
            <person name="Bruce D."/>
            <person name="Goodwin L."/>
            <person name="Pitluck S."/>
            <person name="Larimer F.W."/>
            <person name="Land M.L."/>
            <person name="Hauser L."/>
            <person name="Sangwan P."/>
            <person name="de Vos W.M."/>
            <person name="Janssen P.H."/>
            <person name="Smidt H."/>
        </authorList>
    </citation>
    <scope>NUCLEOTIDE SEQUENCE [LARGE SCALE GENOMIC DNA]</scope>
    <source>
        <strain evidence="3 4">Ellin428</strain>
    </source>
</reference>
<keyword evidence="1" id="KW-0472">Membrane</keyword>
<feature type="domain" description="Ancillary SecYEG translocon subunit/Cell division coordinator CpoB TPR" evidence="2">
    <location>
        <begin position="20"/>
        <end position="202"/>
    </location>
</feature>
<proteinExistence type="predicted"/>
<dbReference type="SMART" id="SM00028">
    <property type="entry name" value="TPR"/>
    <property type="match status" value="3"/>
</dbReference>
<dbReference type="Pfam" id="PF09976">
    <property type="entry name" value="TPR_21"/>
    <property type="match status" value="1"/>
</dbReference>
<keyword evidence="4" id="KW-1185">Reference proteome</keyword>
<organism evidence="3 4">
    <name type="scientific">Chthoniobacter flavus Ellin428</name>
    <dbReference type="NCBI Taxonomy" id="497964"/>
    <lineage>
        <taxon>Bacteria</taxon>
        <taxon>Pseudomonadati</taxon>
        <taxon>Verrucomicrobiota</taxon>
        <taxon>Spartobacteria</taxon>
        <taxon>Chthoniobacterales</taxon>
        <taxon>Chthoniobacteraceae</taxon>
        <taxon>Chthoniobacter</taxon>
    </lineage>
</organism>
<evidence type="ECO:0000313" key="3">
    <source>
        <dbReference type="EMBL" id="EDY18384.1"/>
    </source>
</evidence>
<evidence type="ECO:0000256" key="1">
    <source>
        <dbReference type="SAM" id="Phobius"/>
    </source>
</evidence>
<evidence type="ECO:0000313" key="4">
    <source>
        <dbReference type="Proteomes" id="UP000005824"/>
    </source>
</evidence>
<dbReference type="eggNOG" id="COG1729">
    <property type="taxonomic scope" value="Bacteria"/>
</dbReference>
<dbReference type="STRING" id="497964.CfE428DRAFT_4168"/>